<feature type="transmembrane region" description="Helical" evidence="5">
    <location>
        <begin position="267"/>
        <end position="291"/>
    </location>
</feature>
<dbReference type="PANTHER" id="PTHR23501:SF154">
    <property type="entry name" value="MULTIDRUG-EFFLUX TRANSPORTER RV1634-RELATED"/>
    <property type="match status" value="1"/>
</dbReference>
<keyword evidence="3 5" id="KW-1133">Transmembrane helix</keyword>
<evidence type="ECO:0000259" key="6">
    <source>
        <dbReference type="PROSITE" id="PS50850"/>
    </source>
</evidence>
<dbReference type="AlphaFoldDB" id="A0A7J9UW88"/>
<feature type="transmembrane region" description="Helical" evidence="5">
    <location>
        <begin position="429"/>
        <end position="448"/>
    </location>
</feature>
<feature type="transmembrane region" description="Helical" evidence="5">
    <location>
        <begin position="234"/>
        <end position="255"/>
    </location>
</feature>
<organism evidence="7 8">
    <name type="scientific">Georgenia ruanii</name>
    <dbReference type="NCBI Taxonomy" id="348442"/>
    <lineage>
        <taxon>Bacteria</taxon>
        <taxon>Bacillati</taxon>
        <taxon>Actinomycetota</taxon>
        <taxon>Actinomycetes</taxon>
        <taxon>Micrococcales</taxon>
        <taxon>Bogoriellaceae</taxon>
        <taxon>Georgenia</taxon>
    </lineage>
</organism>
<evidence type="ECO:0000256" key="1">
    <source>
        <dbReference type="ARBA" id="ARBA00004651"/>
    </source>
</evidence>
<feature type="transmembrane region" description="Helical" evidence="5">
    <location>
        <begin position="51"/>
        <end position="71"/>
    </location>
</feature>
<evidence type="ECO:0000313" key="7">
    <source>
        <dbReference type="EMBL" id="MPV88752.1"/>
    </source>
</evidence>
<dbReference type="SUPFAM" id="SSF103473">
    <property type="entry name" value="MFS general substrate transporter"/>
    <property type="match status" value="1"/>
</dbReference>
<dbReference type="InterPro" id="IPR036259">
    <property type="entry name" value="MFS_trans_sf"/>
</dbReference>
<feature type="transmembrane region" description="Helical" evidence="5">
    <location>
        <begin position="168"/>
        <end position="190"/>
    </location>
</feature>
<feature type="transmembrane region" description="Helical" evidence="5">
    <location>
        <begin position="16"/>
        <end position="39"/>
    </location>
</feature>
<feature type="transmembrane region" description="Helical" evidence="5">
    <location>
        <begin position="107"/>
        <end position="128"/>
    </location>
</feature>
<evidence type="ECO:0000256" key="2">
    <source>
        <dbReference type="ARBA" id="ARBA00022692"/>
    </source>
</evidence>
<sequence>MAGPDQARPGPDLTRLLLVGSVALITLVAFENLAVGTAMPQVTADLGGLRLYAVASGAPLAAQLVATAAGGAWSDARGPRGSLVLGIVLFCAGLVVAGLAPSMEILAIGRAVQGFGGGLLLVPLYVLVGALVPQAQQPRFFAAFAAAWVVPGLVGPGIAGLVVEHASWRWIFLAVPVLTVIVSVILLPLLRRIGSHDGPASRGTPARTRRLLLAGLGAGLAAGVLQVAGAERSAWAWTAAAGAVVVLVLATPVLLPGGTARLRRGVPAAVACRGLLNATFISAETFLPLLLVREHGWPTWAAGLVLTVGSLTWALGSQIQGRIQDPRRRAQITWAGPAVLTLGTLVAAAATLPGAPPWLVLVGWTVAGVGMGLVFPALSVFVLQATPASEHGRVSSALQMSDGLGAALGLAAAGALFTTLVGVGGSGAYLAGLLLAAALGALAALAGGRASVPDDPRA</sequence>
<dbReference type="InterPro" id="IPR011701">
    <property type="entry name" value="MFS"/>
</dbReference>
<protein>
    <submittedName>
        <fullName evidence="7">MFS transporter</fullName>
    </submittedName>
</protein>
<accession>A0A7J9UW88</accession>
<feature type="transmembrane region" description="Helical" evidence="5">
    <location>
        <begin position="140"/>
        <end position="162"/>
    </location>
</feature>
<evidence type="ECO:0000256" key="5">
    <source>
        <dbReference type="SAM" id="Phobius"/>
    </source>
</evidence>
<keyword evidence="8" id="KW-1185">Reference proteome</keyword>
<dbReference type="GO" id="GO:0022857">
    <property type="term" value="F:transmembrane transporter activity"/>
    <property type="evidence" value="ECO:0007669"/>
    <property type="project" value="InterPro"/>
</dbReference>
<feature type="domain" description="Major facilitator superfamily (MFS) profile" evidence="6">
    <location>
        <begin position="17"/>
        <end position="449"/>
    </location>
</feature>
<dbReference type="Pfam" id="PF07690">
    <property type="entry name" value="MFS_1"/>
    <property type="match status" value="1"/>
</dbReference>
<dbReference type="GO" id="GO:0005886">
    <property type="term" value="C:plasma membrane"/>
    <property type="evidence" value="ECO:0007669"/>
    <property type="project" value="UniProtKB-SubCell"/>
</dbReference>
<dbReference type="Gene3D" id="1.20.1250.20">
    <property type="entry name" value="MFS general substrate transporter like domains"/>
    <property type="match status" value="2"/>
</dbReference>
<feature type="transmembrane region" description="Helical" evidence="5">
    <location>
        <begin position="332"/>
        <end position="352"/>
    </location>
</feature>
<comment type="subcellular location">
    <subcellularLocation>
        <location evidence="1">Cell membrane</location>
        <topology evidence="1">Multi-pass membrane protein</topology>
    </subcellularLocation>
</comment>
<evidence type="ECO:0000313" key="8">
    <source>
        <dbReference type="Proteomes" id="UP000429644"/>
    </source>
</evidence>
<dbReference type="Proteomes" id="UP000429644">
    <property type="component" value="Unassembled WGS sequence"/>
</dbReference>
<proteinExistence type="predicted"/>
<comment type="caution">
    <text evidence="7">The sequence shown here is derived from an EMBL/GenBank/DDBJ whole genome shotgun (WGS) entry which is preliminary data.</text>
</comment>
<gene>
    <name evidence="7" type="ORF">GB882_08740</name>
</gene>
<feature type="transmembrane region" description="Helical" evidence="5">
    <location>
        <begin position="358"/>
        <end position="383"/>
    </location>
</feature>
<keyword evidence="4 5" id="KW-0472">Membrane</keyword>
<feature type="transmembrane region" description="Helical" evidence="5">
    <location>
        <begin position="404"/>
        <end position="423"/>
    </location>
</feature>
<keyword evidence="2 5" id="KW-0812">Transmembrane</keyword>
<dbReference type="PROSITE" id="PS50850">
    <property type="entry name" value="MFS"/>
    <property type="match status" value="1"/>
</dbReference>
<reference evidence="7 8" key="1">
    <citation type="submission" date="2019-10" db="EMBL/GenBank/DDBJ databases">
        <title>Georgenia wutianyii sp. nov. and Georgenia yuyongxinii sp. nov. isolated from plateau pika (Ochotona curzoniae) in the Qinghai-Tibet plateau of China.</title>
        <authorList>
            <person name="Tian Z."/>
        </authorList>
    </citation>
    <scope>NUCLEOTIDE SEQUENCE [LARGE SCALE GENOMIC DNA]</scope>
    <source>
        <strain evidence="7 8">JCM 15130</strain>
    </source>
</reference>
<dbReference type="EMBL" id="WHPD01001886">
    <property type="protein sequence ID" value="MPV88752.1"/>
    <property type="molecule type" value="Genomic_DNA"/>
</dbReference>
<dbReference type="InterPro" id="IPR020846">
    <property type="entry name" value="MFS_dom"/>
</dbReference>
<feature type="transmembrane region" description="Helical" evidence="5">
    <location>
        <begin position="297"/>
        <end position="316"/>
    </location>
</feature>
<evidence type="ECO:0000256" key="4">
    <source>
        <dbReference type="ARBA" id="ARBA00023136"/>
    </source>
</evidence>
<evidence type="ECO:0000256" key="3">
    <source>
        <dbReference type="ARBA" id="ARBA00022989"/>
    </source>
</evidence>
<feature type="transmembrane region" description="Helical" evidence="5">
    <location>
        <begin position="211"/>
        <end position="228"/>
    </location>
</feature>
<name>A0A7J9UW88_9MICO</name>
<dbReference type="OrthoDB" id="9778875at2"/>
<dbReference type="PANTHER" id="PTHR23501">
    <property type="entry name" value="MAJOR FACILITATOR SUPERFAMILY"/>
    <property type="match status" value="1"/>
</dbReference>
<feature type="transmembrane region" description="Helical" evidence="5">
    <location>
        <begin position="83"/>
        <end position="101"/>
    </location>
</feature>